<evidence type="ECO:0000256" key="2">
    <source>
        <dbReference type="SAM" id="Phobius"/>
    </source>
</evidence>
<dbReference type="InterPro" id="IPR007251">
    <property type="entry name" value="Iron_permease_Fet4"/>
</dbReference>
<dbReference type="EMBL" id="JBHUHD010000001">
    <property type="protein sequence ID" value="MFD2140311.1"/>
    <property type="molecule type" value="Genomic_DNA"/>
</dbReference>
<feature type="compositionally biased region" description="Basic and acidic residues" evidence="1">
    <location>
        <begin position="128"/>
        <end position="138"/>
    </location>
</feature>
<keyword evidence="4" id="KW-1185">Reference proteome</keyword>
<evidence type="ECO:0000313" key="3">
    <source>
        <dbReference type="EMBL" id="MFD2140311.1"/>
    </source>
</evidence>
<accession>A0ABW4YVA3</accession>
<keyword evidence="2" id="KW-0472">Membrane</keyword>
<reference evidence="4" key="1">
    <citation type="journal article" date="2019" name="Int. J. Syst. Evol. Microbiol.">
        <title>The Global Catalogue of Microorganisms (GCM) 10K type strain sequencing project: providing services to taxonomists for standard genome sequencing and annotation.</title>
        <authorList>
            <consortium name="The Broad Institute Genomics Platform"/>
            <consortium name="The Broad Institute Genome Sequencing Center for Infectious Disease"/>
            <person name="Wu L."/>
            <person name="Ma J."/>
        </authorList>
    </citation>
    <scope>NUCLEOTIDE SEQUENCE [LARGE SCALE GENOMIC DNA]</scope>
    <source>
        <strain evidence="4">CCM 7435</strain>
    </source>
</reference>
<feature type="transmembrane region" description="Helical" evidence="2">
    <location>
        <begin position="58"/>
        <end position="77"/>
    </location>
</feature>
<protein>
    <submittedName>
        <fullName evidence="3">Low affinity iron permease family protein</fullName>
    </submittedName>
</protein>
<evidence type="ECO:0000256" key="1">
    <source>
        <dbReference type="SAM" id="MobiDB-lite"/>
    </source>
</evidence>
<name>A0ABW4YVA3_9HYPH</name>
<keyword evidence="2" id="KW-0812">Transmembrane</keyword>
<dbReference type="RefSeq" id="WP_213351920.1">
    <property type="nucleotide sequence ID" value="NZ_JAHBGB010000015.1"/>
</dbReference>
<comment type="caution">
    <text evidence="3">The sequence shown here is derived from an EMBL/GenBank/DDBJ whole genome shotgun (WGS) entry which is preliminary data.</text>
</comment>
<dbReference type="Pfam" id="PF04120">
    <property type="entry name" value="Iron_permease"/>
    <property type="match status" value="1"/>
</dbReference>
<organism evidence="3 4">
    <name type="scientific">Ancylobacter oerskovii</name>
    <dbReference type="NCBI Taxonomy" id="459519"/>
    <lineage>
        <taxon>Bacteria</taxon>
        <taxon>Pseudomonadati</taxon>
        <taxon>Pseudomonadota</taxon>
        <taxon>Alphaproteobacteria</taxon>
        <taxon>Hyphomicrobiales</taxon>
        <taxon>Xanthobacteraceae</taxon>
        <taxon>Ancylobacter</taxon>
    </lineage>
</organism>
<keyword evidence="2" id="KW-1133">Transmembrane helix</keyword>
<sequence>MFAKSPTDDQGTRRRSAFTRFAQGVSRWTGHPATFIAAVAIILLWAATGPFVGFNDTWQLVINTSTTIVTFLMVFVIQNSQNRDTAALHIKLDELISRLDGPREKLMDLEELDEKELERIRAEFEQRARLSRDAKDEGGAAAGAPRPGRRKSAAGSTKPARTRQGEASGKGT</sequence>
<proteinExistence type="predicted"/>
<dbReference type="Proteomes" id="UP001597299">
    <property type="component" value="Unassembled WGS sequence"/>
</dbReference>
<feature type="transmembrane region" description="Helical" evidence="2">
    <location>
        <begin position="33"/>
        <end position="52"/>
    </location>
</feature>
<gene>
    <name evidence="3" type="ORF">ACFSNC_07880</name>
</gene>
<evidence type="ECO:0000313" key="4">
    <source>
        <dbReference type="Proteomes" id="UP001597299"/>
    </source>
</evidence>
<feature type="region of interest" description="Disordered" evidence="1">
    <location>
        <begin position="128"/>
        <end position="172"/>
    </location>
</feature>